<dbReference type="PROSITE" id="PS50026">
    <property type="entry name" value="EGF_3"/>
    <property type="match status" value="1"/>
</dbReference>
<dbReference type="PANTHER" id="PTHR10334">
    <property type="entry name" value="CYSTEINE-RICH SECRETORY PROTEIN-RELATED"/>
    <property type="match status" value="1"/>
</dbReference>
<keyword evidence="1" id="KW-1015">Disulfide bond</keyword>
<dbReference type="Gene3D" id="3.40.33.10">
    <property type="entry name" value="CAP"/>
    <property type="match status" value="1"/>
</dbReference>
<dbReference type="GeneID" id="106181090"/>
<dbReference type="KEGG" id="lak:106181090"/>
<reference evidence="4" key="1">
    <citation type="submission" date="2025-08" db="UniProtKB">
        <authorList>
            <consortium name="RefSeq"/>
        </authorList>
    </citation>
    <scope>IDENTIFICATION</scope>
    <source>
        <tissue evidence="4">Gonads</tissue>
    </source>
</reference>
<dbReference type="InterPro" id="IPR035940">
    <property type="entry name" value="CAP_sf"/>
</dbReference>
<dbReference type="SUPFAM" id="SSF55797">
    <property type="entry name" value="PR-1-like"/>
    <property type="match status" value="1"/>
</dbReference>
<evidence type="ECO:0000313" key="3">
    <source>
        <dbReference type="Proteomes" id="UP000085678"/>
    </source>
</evidence>
<dbReference type="Gene3D" id="2.10.25.10">
    <property type="entry name" value="Laminin"/>
    <property type="match status" value="1"/>
</dbReference>
<proteinExistence type="predicted"/>
<gene>
    <name evidence="4" type="primary">LOC106181090</name>
</gene>
<accession>A0A1S3KDW7</accession>
<dbReference type="OrthoDB" id="414826at2759"/>
<dbReference type="InterPro" id="IPR000742">
    <property type="entry name" value="EGF"/>
</dbReference>
<dbReference type="InParanoid" id="A0A1S3KDW7"/>
<dbReference type="PROSITE" id="PS00022">
    <property type="entry name" value="EGF_1"/>
    <property type="match status" value="1"/>
</dbReference>
<sequence>MKYTETEKMELLNLHNQYRRSVSPTAADMRHMIWDVDLADIAQKWSENCHWDHGYPSAGTPYARERMGQNIMAQSLTPPSTVTFPVTAWFEEYKLWNYTRNKCQPGTEHHCLHYTQLAWSASYRMGCGMHRCTVGSPWKNQPLFATWYYVVCNYWPAGNKAWLKPFKAGPPCSKCSENPENTGDCQQGLCVTKDECQKYPSHCSAPDPCLGKILTCENWGTPDYDTCTCRCHPNFYGAMCEKAKCHNALTCENDGDFDPSTCTCACSNYFTGSRCEKYNCQAMGNRGRDSYRCARMPRRACTKGWHIRGEKEEIRLKYCPKKCGLCL</sequence>
<dbReference type="Pfam" id="PF00188">
    <property type="entry name" value="CAP"/>
    <property type="match status" value="1"/>
</dbReference>
<dbReference type="RefSeq" id="XP_013420820.1">
    <property type="nucleotide sequence ID" value="XM_013565366.1"/>
</dbReference>
<evidence type="ECO:0000313" key="4">
    <source>
        <dbReference type="RefSeq" id="XP_013420820.1"/>
    </source>
</evidence>
<keyword evidence="1" id="KW-0245">EGF-like domain</keyword>
<dbReference type="InterPro" id="IPR014044">
    <property type="entry name" value="CAP_dom"/>
</dbReference>
<organism evidence="3 4">
    <name type="scientific">Lingula anatina</name>
    <name type="common">Brachiopod</name>
    <name type="synonym">Lingula unguis</name>
    <dbReference type="NCBI Taxonomy" id="7574"/>
    <lineage>
        <taxon>Eukaryota</taxon>
        <taxon>Metazoa</taxon>
        <taxon>Spiralia</taxon>
        <taxon>Lophotrochozoa</taxon>
        <taxon>Brachiopoda</taxon>
        <taxon>Linguliformea</taxon>
        <taxon>Lingulata</taxon>
        <taxon>Lingulida</taxon>
        <taxon>Linguloidea</taxon>
        <taxon>Lingulidae</taxon>
        <taxon>Lingula</taxon>
    </lineage>
</organism>
<dbReference type="PRINTS" id="PR00837">
    <property type="entry name" value="V5TPXLIKE"/>
</dbReference>
<dbReference type="InterPro" id="IPR001283">
    <property type="entry name" value="CRISP-related"/>
</dbReference>
<dbReference type="AlphaFoldDB" id="A0A1S3KDW7"/>
<evidence type="ECO:0000259" key="2">
    <source>
        <dbReference type="PROSITE" id="PS50026"/>
    </source>
</evidence>
<feature type="domain" description="EGF-like" evidence="2">
    <location>
        <begin position="236"/>
        <end position="276"/>
    </location>
</feature>
<protein>
    <submittedName>
        <fullName evidence="4">GLIPR1-like protein 1</fullName>
    </submittedName>
</protein>
<feature type="disulfide bond" evidence="1">
    <location>
        <begin position="245"/>
        <end position="262"/>
    </location>
</feature>
<dbReference type="FunCoup" id="A0A1S3KDW7">
    <property type="interactions" value="7"/>
</dbReference>
<evidence type="ECO:0000256" key="1">
    <source>
        <dbReference type="PROSITE-ProRule" id="PRU00076"/>
    </source>
</evidence>
<comment type="caution">
    <text evidence="1">Lacks conserved residue(s) required for the propagation of feature annotation.</text>
</comment>
<dbReference type="Proteomes" id="UP000085678">
    <property type="component" value="Unplaced"/>
</dbReference>
<keyword evidence="3" id="KW-1185">Reference proteome</keyword>
<name>A0A1S3KDW7_LINAN</name>
<dbReference type="SMART" id="SM00198">
    <property type="entry name" value="SCP"/>
    <property type="match status" value="1"/>
</dbReference>